<evidence type="ECO:0000313" key="2">
    <source>
        <dbReference type="EMBL" id="TXC02149.1"/>
    </source>
</evidence>
<feature type="compositionally biased region" description="Basic residues" evidence="1">
    <location>
        <begin position="49"/>
        <end position="70"/>
    </location>
</feature>
<comment type="caution">
    <text evidence="2">The sequence shown here is derived from an EMBL/GenBank/DDBJ whole genome shotgun (WGS) entry which is preliminary data.</text>
</comment>
<proteinExistence type="predicted"/>
<sequence>MSARAFTGKQVSHATYRWHVSSQASLTAPARAIKGEAKPRYQFAPQKKNTTKKGGGRAVQKSRLRRRRRQQAANPPKTAAKRRRRGVAAAGGEEEEERVGEEDELAPATAADPSSLTESGDDPPGQGPGFTSSPLTGESFSAKSSSALVAVPPGRPPFSGAKNTSRRTSKSSIRGILGGIFSGGSRSGSGGGGGGDDA</sequence>
<dbReference type="EMBL" id="VMNF01000008">
    <property type="protein sequence ID" value="TXC02149.1"/>
    <property type="molecule type" value="Genomic_DNA"/>
</dbReference>
<feature type="compositionally biased region" description="Acidic residues" evidence="1">
    <location>
        <begin position="92"/>
        <end position="105"/>
    </location>
</feature>
<organism evidence="2 3">
    <name type="scientific">Fusarium oxysporum f. sp. cubense</name>
    <dbReference type="NCBI Taxonomy" id="61366"/>
    <lineage>
        <taxon>Eukaryota</taxon>
        <taxon>Fungi</taxon>
        <taxon>Dikarya</taxon>
        <taxon>Ascomycota</taxon>
        <taxon>Pezizomycotina</taxon>
        <taxon>Sordariomycetes</taxon>
        <taxon>Hypocreomycetidae</taxon>
        <taxon>Hypocreales</taxon>
        <taxon>Nectriaceae</taxon>
        <taxon>Fusarium</taxon>
        <taxon>Fusarium oxysporum species complex</taxon>
    </lineage>
</organism>
<feature type="region of interest" description="Disordered" evidence="1">
    <location>
        <begin position="1"/>
        <end position="198"/>
    </location>
</feature>
<feature type="compositionally biased region" description="Polar residues" evidence="1">
    <location>
        <begin position="129"/>
        <end position="147"/>
    </location>
</feature>
<evidence type="ECO:0000256" key="1">
    <source>
        <dbReference type="SAM" id="MobiDB-lite"/>
    </source>
</evidence>
<feature type="compositionally biased region" description="Gly residues" evidence="1">
    <location>
        <begin position="176"/>
        <end position="198"/>
    </location>
</feature>
<accession>A0A5C6SVV4</accession>
<evidence type="ECO:0000313" key="3">
    <source>
        <dbReference type="Proteomes" id="UP000321331"/>
    </source>
</evidence>
<protein>
    <submittedName>
        <fullName evidence="2">Uncharacterized protein</fullName>
    </submittedName>
</protein>
<name>A0A5C6SVV4_FUSOC</name>
<dbReference type="AlphaFoldDB" id="A0A5C6SVV4"/>
<reference evidence="2 3" key="1">
    <citation type="submission" date="2019-07" db="EMBL/GenBank/DDBJ databases">
        <title>The First High-Quality Draft Genome Sequence of the Causal Agent of the Current Panama Disease Epidemic.</title>
        <authorList>
            <person name="Warmington R.J."/>
            <person name="Kay W."/>
            <person name="Jeffries A."/>
            <person name="Bebber D."/>
            <person name="Moore K."/>
            <person name="Studholme D.J."/>
        </authorList>
    </citation>
    <scope>NUCLEOTIDE SEQUENCE [LARGE SCALE GENOMIC DNA]</scope>
    <source>
        <strain evidence="2 3">TR4</strain>
    </source>
</reference>
<gene>
    <name evidence="2" type="ORF">FocTR4_00015542</name>
</gene>
<dbReference type="Proteomes" id="UP000321331">
    <property type="component" value="Unassembled WGS sequence"/>
</dbReference>